<dbReference type="GO" id="GO:0016836">
    <property type="term" value="F:hydro-lyase activity"/>
    <property type="evidence" value="ECO:0007669"/>
    <property type="project" value="TreeGrafter"/>
</dbReference>
<keyword evidence="3" id="KW-0460">Magnesium</keyword>
<evidence type="ECO:0000313" key="5">
    <source>
        <dbReference type="EMBL" id="CAB4680071.1"/>
    </source>
</evidence>
<dbReference type="AlphaFoldDB" id="A0A6J6N0B7"/>
<name>A0A6J6N0B7_9ZZZZ</name>
<dbReference type="SUPFAM" id="SSF54826">
    <property type="entry name" value="Enolase N-terminal domain-like"/>
    <property type="match status" value="1"/>
</dbReference>
<reference evidence="5" key="1">
    <citation type="submission" date="2020-05" db="EMBL/GenBank/DDBJ databases">
        <authorList>
            <person name="Chiriac C."/>
            <person name="Salcher M."/>
            <person name="Ghai R."/>
            <person name="Kavagutti S V."/>
        </authorList>
    </citation>
    <scope>NUCLEOTIDE SEQUENCE</scope>
</reference>
<dbReference type="Pfam" id="PF02746">
    <property type="entry name" value="MR_MLE_N"/>
    <property type="match status" value="1"/>
</dbReference>
<dbReference type="Gene3D" id="3.20.20.120">
    <property type="entry name" value="Enolase-like C-terminal domain"/>
    <property type="match status" value="1"/>
</dbReference>
<dbReference type="InterPro" id="IPR013342">
    <property type="entry name" value="Mandelate_racemase_C"/>
</dbReference>
<proteinExistence type="predicted"/>
<dbReference type="InterPro" id="IPR029065">
    <property type="entry name" value="Enolase_C-like"/>
</dbReference>
<gene>
    <name evidence="5" type="ORF">UFOPK2340_01046</name>
</gene>
<evidence type="ECO:0000256" key="2">
    <source>
        <dbReference type="ARBA" id="ARBA00022723"/>
    </source>
</evidence>
<evidence type="ECO:0000256" key="1">
    <source>
        <dbReference type="ARBA" id="ARBA00001946"/>
    </source>
</evidence>
<dbReference type="GO" id="GO:0000287">
    <property type="term" value="F:magnesium ion binding"/>
    <property type="evidence" value="ECO:0007669"/>
    <property type="project" value="TreeGrafter"/>
</dbReference>
<feature type="domain" description="Mandelate racemase/muconate lactonizing enzyme C-terminal" evidence="4">
    <location>
        <begin position="148"/>
        <end position="244"/>
    </location>
</feature>
<accession>A0A6J6N0B7</accession>
<dbReference type="SFLD" id="SFLDG00179">
    <property type="entry name" value="mandelate_racemase"/>
    <property type="match status" value="1"/>
</dbReference>
<dbReference type="PANTHER" id="PTHR13794:SF58">
    <property type="entry name" value="MITOCHONDRIAL ENOLASE SUPERFAMILY MEMBER 1"/>
    <property type="match status" value="1"/>
</dbReference>
<dbReference type="InterPro" id="IPR036849">
    <property type="entry name" value="Enolase-like_C_sf"/>
</dbReference>
<dbReference type="PANTHER" id="PTHR13794">
    <property type="entry name" value="ENOLASE SUPERFAMILY, MANDELATE RACEMASE"/>
    <property type="match status" value="1"/>
</dbReference>
<dbReference type="SFLD" id="SFLDS00001">
    <property type="entry name" value="Enolase"/>
    <property type="match status" value="1"/>
</dbReference>
<dbReference type="SUPFAM" id="SSF51604">
    <property type="entry name" value="Enolase C-terminal domain-like"/>
    <property type="match status" value="1"/>
</dbReference>
<dbReference type="EMBL" id="CAEZXC010000064">
    <property type="protein sequence ID" value="CAB4680071.1"/>
    <property type="molecule type" value="Genomic_DNA"/>
</dbReference>
<keyword evidence="2" id="KW-0479">Metal-binding</keyword>
<sequence>MGLSIIKDIEIRACRGSDAPESKDAVAAVKLPGGSRPDFTVITITTEDGVKGTSFGFGAQDAKAAAATMSQVMPFFIGRSAHSSAKNIKEFELFDRRWNHVPIYSYAPFDNACWDIVGKMAHLPVYKILGAAREKVPLYVSSMFLPGPEDYAKQALEVKAKGYKGYKLHPPGGLDLDIACYRAVRKAVGDDFTLMADPVIMYSYEEALKAGRELEKLGYKWFEEPLLDVDLHSLKKLREKLDIPICGTEVIAGNNYSVANCIKDGIVDIVRTDVSWRAGITAVMKTAHLAESFGVKCELHTTIYHGLEQVQLHPSLAISNCEFFETLYPFDDFNFGTKSQLNIVDGYVMAPEGEGLCIDYDWDFIDKHTVAIL</sequence>
<protein>
    <submittedName>
        <fullName evidence="5">Unannotated protein</fullName>
    </submittedName>
</protein>
<organism evidence="5">
    <name type="scientific">freshwater metagenome</name>
    <dbReference type="NCBI Taxonomy" id="449393"/>
    <lineage>
        <taxon>unclassified sequences</taxon>
        <taxon>metagenomes</taxon>
        <taxon>ecological metagenomes</taxon>
    </lineage>
</organism>
<evidence type="ECO:0000256" key="3">
    <source>
        <dbReference type="ARBA" id="ARBA00022842"/>
    </source>
</evidence>
<dbReference type="InterPro" id="IPR029017">
    <property type="entry name" value="Enolase-like_N"/>
</dbReference>
<comment type="cofactor">
    <cofactor evidence="1">
        <name>Mg(2+)</name>
        <dbReference type="ChEBI" id="CHEBI:18420"/>
    </cofactor>
</comment>
<dbReference type="Pfam" id="PF13378">
    <property type="entry name" value="MR_MLE_C"/>
    <property type="match status" value="1"/>
</dbReference>
<dbReference type="InterPro" id="IPR013341">
    <property type="entry name" value="Mandelate_racemase_N_dom"/>
</dbReference>
<dbReference type="SMART" id="SM00922">
    <property type="entry name" value="MR_MLE"/>
    <property type="match status" value="1"/>
</dbReference>
<dbReference type="GO" id="GO:0016052">
    <property type="term" value="P:carbohydrate catabolic process"/>
    <property type="evidence" value="ECO:0007669"/>
    <property type="project" value="TreeGrafter"/>
</dbReference>
<dbReference type="Gene3D" id="3.30.390.10">
    <property type="entry name" value="Enolase-like, N-terminal domain"/>
    <property type="match status" value="1"/>
</dbReference>
<dbReference type="InterPro" id="IPR046945">
    <property type="entry name" value="RHMD-like"/>
</dbReference>
<evidence type="ECO:0000259" key="4">
    <source>
        <dbReference type="SMART" id="SM00922"/>
    </source>
</evidence>